<evidence type="ECO:0000313" key="2">
    <source>
        <dbReference type="Proteomes" id="UP000236740"/>
    </source>
</evidence>
<dbReference type="AlphaFoldDB" id="A0A1H5ZKP7"/>
<dbReference type="Proteomes" id="UP000236740">
    <property type="component" value="Unassembled WGS sequence"/>
</dbReference>
<evidence type="ECO:0000313" key="1">
    <source>
        <dbReference type="EMBL" id="SEG37113.1"/>
    </source>
</evidence>
<organism evidence="1 2">
    <name type="scientific">Halobellus limi</name>
    <dbReference type="NCBI Taxonomy" id="699433"/>
    <lineage>
        <taxon>Archaea</taxon>
        <taxon>Methanobacteriati</taxon>
        <taxon>Methanobacteriota</taxon>
        <taxon>Stenosarchaea group</taxon>
        <taxon>Halobacteria</taxon>
        <taxon>Halobacteriales</taxon>
        <taxon>Haloferacaceae</taxon>
        <taxon>Halobellus</taxon>
    </lineage>
</organism>
<dbReference type="EMBL" id="FNVN01000002">
    <property type="protein sequence ID" value="SEG37113.1"/>
    <property type="molecule type" value="Genomic_DNA"/>
</dbReference>
<keyword evidence="2" id="KW-1185">Reference proteome</keyword>
<accession>A0A1H5ZKP7</accession>
<proteinExistence type="predicted"/>
<name>A0A1H5ZKP7_9EURY</name>
<gene>
    <name evidence="1" type="ORF">SAMN04488133_2058</name>
</gene>
<reference evidence="1 2" key="1">
    <citation type="submission" date="2016-10" db="EMBL/GenBank/DDBJ databases">
        <authorList>
            <person name="de Groot N.N."/>
        </authorList>
    </citation>
    <scope>NUCLEOTIDE SEQUENCE [LARGE SCALE GENOMIC DNA]</scope>
    <source>
        <strain evidence="1 2">CGMCC 1.10331</strain>
    </source>
</reference>
<protein>
    <submittedName>
        <fullName evidence="1">Uncharacterized protein</fullName>
    </submittedName>
</protein>
<sequence>MGSLWSSALAGLVPAVLASPVFAESAAPSIPTRERFYGCNRLTKHDRSADQ</sequence>